<keyword evidence="11" id="KW-1185">Reference proteome</keyword>
<gene>
    <name evidence="10" type="ORF">ACJMK2_002371</name>
</gene>
<dbReference type="GO" id="GO:0008270">
    <property type="term" value="F:zinc ion binding"/>
    <property type="evidence" value="ECO:0007669"/>
    <property type="project" value="UniProtKB-KW"/>
</dbReference>
<dbReference type="Pfam" id="PF00643">
    <property type="entry name" value="zf-B_box"/>
    <property type="match status" value="1"/>
</dbReference>
<dbReference type="AlphaFoldDB" id="A0ABD3XV33"/>
<dbReference type="InterPro" id="IPR017907">
    <property type="entry name" value="Znf_RING_CS"/>
</dbReference>
<feature type="coiled-coil region" evidence="5">
    <location>
        <begin position="200"/>
        <end position="271"/>
    </location>
</feature>
<dbReference type="InterPro" id="IPR013083">
    <property type="entry name" value="Znf_RING/FYVE/PHD"/>
</dbReference>
<evidence type="ECO:0000259" key="9">
    <source>
        <dbReference type="PROSITE" id="PS50209"/>
    </source>
</evidence>
<evidence type="ECO:0000313" key="10">
    <source>
        <dbReference type="EMBL" id="KAL3890074.1"/>
    </source>
</evidence>
<dbReference type="Pfam" id="PF00097">
    <property type="entry name" value="zf-C3HC4"/>
    <property type="match status" value="1"/>
</dbReference>
<protein>
    <submittedName>
        <fullName evidence="10">Uncharacterized protein</fullName>
    </submittedName>
</protein>
<sequence length="363" mass="41708">MATGRQECSICMDIFKNPKLIPCHHSFCYKCLEDYVKVNLTNGRFNCPMCRKNVELPPGGVASFQENFYIDTYSSEKFSCDICGPKSVACSRCLDCEENLCQACCYVHEKSKASRHHKISDLGTLEPEMKGKIRQRIFCHQHPEDEIRLVCKVCKALICVLCKAIKHENHATETVSDAAAEVKKNIQIKMDQCLDNVRRITDSEREAEAFYKKINAAERKEIKALEDQRLQLIEVIDQEVAKMKDKIQNVYKDLRQQNAALKRDFKEELKNSYTAVDNAIQLIDQGTDIDVIRKGSAIEQLLSTPMEETVKKHMRRMDKDLFSPAEFKVRELISFIGMMRDSTEMSPQEIREQVSSTASDLKR</sequence>
<dbReference type="PROSITE" id="PS50089">
    <property type="entry name" value="ZF_RING_2"/>
    <property type="match status" value="1"/>
</dbReference>
<feature type="region of interest" description="Disordered" evidence="6">
    <location>
        <begin position="344"/>
        <end position="363"/>
    </location>
</feature>
<feature type="compositionally biased region" description="Polar residues" evidence="6">
    <location>
        <begin position="353"/>
        <end position="363"/>
    </location>
</feature>
<keyword evidence="1" id="KW-0479">Metal-binding</keyword>
<dbReference type="Gene3D" id="3.30.160.60">
    <property type="entry name" value="Classic Zinc Finger"/>
    <property type="match status" value="1"/>
</dbReference>
<evidence type="ECO:0000256" key="6">
    <source>
        <dbReference type="SAM" id="MobiDB-lite"/>
    </source>
</evidence>
<dbReference type="InterPro" id="IPR001315">
    <property type="entry name" value="CARD"/>
</dbReference>
<dbReference type="PANTHER" id="PTHR25462:SF296">
    <property type="entry name" value="MEIOTIC P26, ISOFORM F"/>
    <property type="match status" value="1"/>
</dbReference>
<keyword evidence="5" id="KW-0175">Coiled coil</keyword>
<reference evidence="10 11" key="1">
    <citation type="submission" date="2024-11" db="EMBL/GenBank/DDBJ databases">
        <title>Chromosome-level genome assembly of the freshwater bivalve Anodonta woodiana.</title>
        <authorList>
            <person name="Chen X."/>
        </authorList>
    </citation>
    <scope>NUCLEOTIDE SEQUENCE [LARGE SCALE GENOMIC DNA]</scope>
    <source>
        <strain evidence="10">MN2024</strain>
        <tissue evidence="10">Gills</tissue>
    </source>
</reference>
<keyword evidence="3" id="KW-0862">Zinc</keyword>
<dbReference type="PROSITE" id="PS00518">
    <property type="entry name" value="ZF_RING_1"/>
    <property type="match status" value="1"/>
</dbReference>
<proteinExistence type="predicted"/>
<dbReference type="CDD" id="cd19757">
    <property type="entry name" value="Bbox1"/>
    <property type="match status" value="1"/>
</dbReference>
<name>A0ABD3XV33_SINWO</name>
<evidence type="ECO:0000256" key="3">
    <source>
        <dbReference type="ARBA" id="ARBA00022833"/>
    </source>
</evidence>
<dbReference type="SMART" id="SM00184">
    <property type="entry name" value="RING"/>
    <property type="match status" value="1"/>
</dbReference>
<evidence type="ECO:0000256" key="4">
    <source>
        <dbReference type="PROSITE-ProRule" id="PRU00024"/>
    </source>
</evidence>
<dbReference type="Proteomes" id="UP001634394">
    <property type="component" value="Unassembled WGS sequence"/>
</dbReference>
<feature type="domain" description="B box-type" evidence="8">
    <location>
        <begin position="134"/>
        <end position="175"/>
    </location>
</feature>
<evidence type="ECO:0000256" key="5">
    <source>
        <dbReference type="SAM" id="Coils"/>
    </source>
</evidence>
<evidence type="ECO:0000259" key="7">
    <source>
        <dbReference type="PROSITE" id="PS50089"/>
    </source>
</evidence>
<dbReference type="Gene3D" id="3.30.40.10">
    <property type="entry name" value="Zinc/RING finger domain, C3HC4 (zinc finger)"/>
    <property type="match status" value="1"/>
</dbReference>
<evidence type="ECO:0000313" key="11">
    <source>
        <dbReference type="Proteomes" id="UP001634394"/>
    </source>
</evidence>
<dbReference type="InterPro" id="IPR047153">
    <property type="entry name" value="TRIM45/56/19-like"/>
</dbReference>
<feature type="domain" description="RING-type" evidence="7">
    <location>
        <begin position="8"/>
        <end position="51"/>
    </location>
</feature>
<organism evidence="10 11">
    <name type="scientific">Sinanodonta woodiana</name>
    <name type="common">Chinese pond mussel</name>
    <name type="synonym">Anodonta woodiana</name>
    <dbReference type="NCBI Taxonomy" id="1069815"/>
    <lineage>
        <taxon>Eukaryota</taxon>
        <taxon>Metazoa</taxon>
        <taxon>Spiralia</taxon>
        <taxon>Lophotrochozoa</taxon>
        <taxon>Mollusca</taxon>
        <taxon>Bivalvia</taxon>
        <taxon>Autobranchia</taxon>
        <taxon>Heteroconchia</taxon>
        <taxon>Palaeoheterodonta</taxon>
        <taxon>Unionida</taxon>
        <taxon>Unionoidea</taxon>
        <taxon>Unionidae</taxon>
        <taxon>Unioninae</taxon>
        <taxon>Sinanodonta</taxon>
    </lineage>
</organism>
<dbReference type="SUPFAM" id="SSF57850">
    <property type="entry name" value="RING/U-box"/>
    <property type="match status" value="1"/>
</dbReference>
<dbReference type="InterPro" id="IPR018957">
    <property type="entry name" value="Znf_C3HC4_RING-type"/>
</dbReference>
<feature type="domain" description="CARD" evidence="9">
    <location>
        <begin position="217"/>
        <end position="321"/>
    </location>
</feature>
<accession>A0ABD3XV33</accession>
<dbReference type="PANTHER" id="PTHR25462">
    <property type="entry name" value="BONUS, ISOFORM C-RELATED"/>
    <property type="match status" value="1"/>
</dbReference>
<evidence type="ECO:0000256" key="1">
    <source>
        <dbReference type="ARBA" id="ARBA00022723"/>
    </source>
</evidence>
<dbReference type="PROSITE" id="PS50209">
    <property type="entry name" value="CARD"/>
    <property type="match status" value="1"/>
</dbReference>
<evidence type="ECO:0000259" key="8">
    <source>
        <dbReference type="PROSITE" id="PS50119"/>
    </source>
</evidence>
<evidence type="ECO:0000256" key="2">
    <source>
        <dbReference type="ARBA" id="ARBA00022771"/>
    </source>
</evidence>
<dbReference type="SUPFAM" id="SSF57845">
    <property type="entry name" value="B-box zinc-binding domain"/>
    <property type="match status" value="1"/>
</dbReference>
<comment type="caution">
    <text evidence="10">The sequence shown here is derived from an EMBL/GenBank/DDBJ whole genome shotgun (WGS) entry which is preliminary data.</text>
</comment>
<dbReference type="EMBL" id="JBJQND010000001">
    <property type="protein sequence ID" value="KAL3890074.1"/>
    <property type="molecule type" value="Genomic_DNA"/>
</dbReference>
<dbReference type="PROSITE" id="PS50119">
    <property type="entry name" value="ZF_BBOX"/>
    <property type="match status" value="1"/>
</dbReference>
<dbReference type="InterPro" id="IPR001841">
    <property type="entry name" value="Znf_RING"/>
</dbReference>
<dbReference type="InterPro" id="IPR000315">
    <property type="entry name" value="Znf_B-box"/>
</dbReference>
<keyword evidence="2 4" id="KW-0863">Zinc-finger</keyword>